<feature type="transmembrane region" description="Helical" evidence="6">
    <location>
        <begin position="314"/>
        <end position="334"/>
    </location>
</feature>
<evidence type="ECO:0000256" key="6">
    <source>
        <dbReference type="SAM" id="Phobius"/>
    </source>
</evidence>
<feature type="transmembrane region" description="Helical" evidence="6">
    <location>
        <begin position="114"/>
        <end position="136"/>
    </location>
</feature>
<organism evidence="8 9">
    <name type="scientific">Antricoccus suffuscus</name>
    <dbReference type="NCBI Taxonomy" id="1629062"/>
    <lineage>
        <taxon>Bacteria</taxon>
        <taxon>Bacillati</taxon>
        <taxon>Actinomycetota</taxon>
        <taxon>Actinomycetes</taxon>
        <taxon>Geodermatophilales</taxon>
        <taxon>Antricoccaceae</taxon>
        <taxon>Antricoccus</taxon>
    </lineage>
</organism>
<name>A0A2T0ZXI3_9ACTN</name>
<accession>A0A2T0ZXI3</accession>
<feature type="transmembrane region" description="Helical" evidence="6">
    <location>
        <begin position="290"/>
        <end position="308"/>
    </location>
</feature>
<dbReference type="GO" id="GO:0022857">
    <property type="term" value="F:transmembrane transporter activity"/>
    <property type="evidence" value="ECO:0007669"/>
    <property type="project" value="InterPro"/>
</dbReference>
<evidence type="ECO:0000256" key="3">
    <source>
        <dbReference type="ARBA" id="ARBA00022692"/>
    </source>
</evidence>
<comment type="caution">
    <text evidence="8">The sequence shown here is derived from an EMBL/GenBank/DDBJ whole genome shotgun (WGS) entry which is preliminary data.</text>
</comment>
<dbReference type="PROSITE" id="PS50850">
    <property type="entry name" value="MFS"/>
    <property type="match status" value="1"/>
</dbReference>
<evidence type="ECO:0000259" key="7">
    <source>
        <dbReference type="PROSITE" id="PS50850"/>
    </source>
</evidence>
<dbReference type="EMBL" id="PVUE01000014">
    <property type="protein sequence ID" value="PRZ40788.1"/>
    <property type="molecule type" value="Genomic_DNA"/>
</dbReference>
<proteinExistence type="predicted"/>
<evidence type="ECO:0000256" key="1">
    <source>
        <dbReference type="ARBA" id="ARBA00004651"/>
    </source>
</evidence>
<keyword evidence="4 6" id="KW-1133">Transmembrane helix</keyword>
<feature type="transmembrane region" description="Helical" evidence="6">
    <location>
        <begin position="89"/>
        <end position="108"/>
    </location>
</feature>
<reference evidence="8 9" key="1">
    <citation type="submission" date="2018-03" db="EMBL/GenBank/DDBJ databases">
        <title>Genomic Encyclopedia of Archaeal and Bacterial Type Strains, Phase II (KMG-II): from individual species to whole genera.</title>
        <authorList>
            <person name="Goeker M."/>
        </authorList>
    </citation>
    <scope>NUCLEOTIDE SEQUENCE [LARGE SCALE GENOMIC DNA]</scope>
    <source>
        <strain evidence="8 9">DSM 100065</strain>
    </source>
</reference>
<evidence type="ECO:0000313" key="9">
    <source>
        <dbReference type="Proteomes" id="UP000237752"/>
    </source>
</evidence>
<feature type="transmembrane region" description="Helical" evidence="6">
    <location>
        <begin position="224"/>
        <end position="246"/>
    </location>
</feature>
<keyword evidence="5 6" id="KW-0472">Membrane</keyword>
<dbReference type="InterPro" id="IPR020846">
    <property type="entry name" value="MFS_dom"/>
</dbReference>
<dbReference type="PANTHER" id="PTHR43124">
    <property type="entry name" value="PURINE EFFLUX PUMP PBUE"/>
    <property type="match status" value="1"/>
</dbReference>
<dbReference type="PANTHER" id="PTHR43124:SF3">
    <property type="entry name" value="CHLORAMPHENICOL EFFLUX PUMP RV0191"/>
    <property type="match status" value="1"/>
</dbReference>
<dbReference type="InterPro" id="IPR036259">
    <property type="entry name" value="MFS_trans_sf"/>
</dbReference>
<feature type="transmembrane region" description="Helical" evidence="6">
    <location>
        <begin position="148"/>
        <end position="169"/>
    </location>
</feature>
<dbReference type="Pfam" id="PF07690">
    <property type="entry name" value="MFS_1"/>
    <property type="match status" value="1"/>
</dbReference>
<gene>
    <name evidence="8" type="ORF">CLV47_11485</name>
</gene>
<evidence type="ECO:0000256" key="2">
    <source>
        <dbReference type="ARBA" id="ARBA00022475"/>
    </source>
</evidence>
<feature type="transmembrane region" description="Helical" evidence="6">
    <location>
        <begin position="61"/>
        <end position="82"/>
    </location>
</feature>
<keyword evidence="2" id="KW-1003">Cell membrane</keyword>
<protein>
    <submittedName>
        <fullName evidence="8">DHA1 family chloramphenicol resistance protein-like MFS transporter</fullName>
    </submittedName>
</protein>
<keyword evidence="9" id="KW-1185">Reference proteome</keyword>
<dbReference type="InterPro" id="IPR050189">
    <property type="entry name" value="MFS_Efflux_Transporters"/>
</dbReference>
<dbReference type="RefSeq" id="WP_202862623.1">
    <property type="nucleotide sequence ID" value="NZ_PVUE01000014.1"/>
</dbReference>
<feature type="transmembrane region" description="Helical" evidence="6">
    <location>
        <begin position="24"/>
        <end position="49"/>
    </location>
</feature>
<sequence>MTTLQNDRSTIATTGGASRIPPAVFALAAGVVAVGTSEFLVAGLLPQIASDTAVSIPQAGALISAFAIGMVLGAPIMAVATLRLPRKATLFAMLGVFVAAHALSLVVTSFTMLVILRVIAAAATGGYWAVAAVTAVKASPVEVRARALAMLVGGLTIANVAGVPLGTLLGQHLGWRSAFLAVGLLALAAAVALALWVPRASTAEASEPIPEVRSELVAFRRGRLWLALGATAAFQLAVMAIFSYISPILTELTGVRESVVPVFLALFGVGSLGGVWLGGRLADRYPWRTLLGALSGLAVVLVATFLVVRSTPLMYVAVFAFGVTAFTAAAPLNARVFSLAGSAPTLASSVNVSAFNVGNTLGPALGGWAIGAGLGFRIPIVIGVVSVAVSAALTLRGRALDSVDARAVHGPDLISPNDAYAYPAAPSESKECVEATC</sequence>
<dbReference type="Proteomes" id="UP000237752">
    <property type="component" value="Unassembled WGS sequence"/>
</dbReference>
<comment type="subcellular location">
    <subcellularLocation>
        <location evidence="1">Cell membrane</location>
        <topology evidence="1">Multi-pass membrane protein</topology>
    </subcellularLocation>
</comment>
<keyword evidence="3 6" id="KW-0812">Transmembrane</keyword>
<feature type="transmembrane region" description="Helical" evidence="6">
    <location>
        <begin position="175"/>
        <end position="197"/>
    </location>
</feature>
<feature type="domain" description="Major facilitator superfamily (MFS) profile" evidence="7">
    <location>
        <begin position="23"/>
        <end position="398"/>
    </location>
</feature>
<evidence type="ECO:0000256" key="4">
    <source>
        <dbReference type="ARBA" id="ARBA00022989"/>
    </source>
</evidence>
<evidence type="ECO:0000256" key="5">
    <source>
        <dbReference type="ARBA" id="ARBA00023136"/>
    </source>
</evidence>
<evidence type="ECO:0000313" key="8">
    <source>
        <dbReference type="EMBL" id="PRZ40788.1"/>
    </source>
</evidence>
<dbReference type="Gene3D" id="1.20.1250.20">
    <property type="entry name" value="MFS general substrate transporter like domains"/>
    <property type="match status" value="1"/>
</dbReference>
<dbReference type="InterPro" id="IPR011701">
    <property type="entry name" value="MFS"/>
</dbReference>
<feature type="transmembrane region" description="Helical" evidence="6">
    <location>
        <begin position="258"/>
        <end position="278"/>
    </location>
</feature>
<dbReference type="SUPFAM" id="SSF103473">
    <property type="entry name" value="MFS general substrate transporter"/>
    <property type="match status" value="1"/>
</dbReference>
<dbReference type="CDD" id="cd17324">
    <property type="entry name" value="MFS_NepI_like"/>
    <property type="match status" value="1"/>
</dbReference>
<feature type="transmembrane region" description="Helical" evidence="6">
    <location>
        <begin position="376"/>
        <end position="395"/>
    </location>
</feature>
<dbReference type="AlphaFoldDB" id="A0A2T0ZXI3"/>
<dbReference type="GO" id="GO:0005886">
    <property type="term" value="C:plasma membrane"/>
    <property type="evidence" value="ECO:0007669"/>
    <property type="project" value="UniProtKB-SubCell"/>
</dbReference>
<feature type="transmembrane region" description="Helical" evidence="6">
    <location>
        <begin position="346"/>
        <end position="370"/>
    </location>
</feature>